<gene>
    <name evidence="2" type="primary">Mo06255</name>
    <name evidence="2" type="ORF">E5Q_06255</name>
</gene>
<evidence type="ECO:0000256" key="1">
    <source>
        <dbReference type="SAM" id="SignalP"/>
    </source>
</evidence>
<evidence type="ECO:0000313" key="3">
    <source>
        <dbReference type="Proteomes" id="UP000009131"/>
    </source>
</evidence>
<comment type="caution">
    <text evidence="2">The sequence shown here is derived from an EMBL/GenBank/DDBJ whole genome shotgun (WGS) entry which is preliminary data.</text>
</comment>
<accession>G7E8T6</accession>
<proteinExistence type="predicted"/>
<dbReference type="RefSeq" id="XP_014568782.1">
    <property type="nucleotide sequence ID" value="XM_014713296.1"/>
</dbReference>
<reference evidence="2 3" key="2">
    <citation type="journal article" date="2012" name="Open Biol.">
        <title>Characteristics of nucleosomes and linker DNA regions on the genome of the basidiomycete Mixia osmundae revealed by mono- and dinucleosome mapping.</title>
        <authorList>
            <person name="Nishida H."/>
            <person name="Kondo S."/>
            <person name="Matsumoto T."/>
            <person name="Suzuki Y."/>
            <person name="Yoshikawa H."/>
            <person name="Taylor T.D."/>
            <person name="Sugiyama J."/>
        </authorList>
    </citation>
    <scope>NUCLEOTIDE SEQUENCE [LARGE SCALE GENOMIC DNA]</scope>
    <source>
        <strain evidence="3">CBS 9802 / IAM 14324 / JCM 22182 / KY 12970</strain>
    </source>
</reference>
<name>G7E8T6_MIXOS</name>
<reference evidence="2 3" key="1">
    <citation type="journal article" date="2011" name="J. Gen. Appl. Microbiol.">
        <title>Draft genome sequencing of the enigmatic basidiomycete Mixia osmundae.</title>
        <authorList>
            <person name="Nishida H."/>
            <person name="Nagatsuka Y."/>
            <person name="Sugiyama J."/>
        </authorList>
    </citation>
    <scope>NUCLEOTIDE SEQUENCE [LARGE SCALE GENOMIC DNA]</scope>
    <source>
        <strain evidence="3">CBS 9802 / IAM 14324 / JCM 22182 / KY 12970</strain>
    </source>
</reference>
<dbReference type="AlphaFoldDB" id="G7E8T6"/>
<protein>
    <submittedName>
        <fullName evidence="2">Uncharacterized protein</fullName>
    </submittedName>
</protein>
<feature type="signal peptide" evidence="1">
    <location>
        <begin position="1"/>
        <end position="19"/>
    </location>
</feature>
<dbReference type="HOGENOM" id="CLU_698474_0_0_1"/>
<dbReference type="InParanoid" id="G7E8T6"/>
<sequence length="395" mass="44119">MLFSLLLLCLINCLSLAFGQDGIYRKHDFGVRSVFYELRATGTASCPQHGIFTFDGSIQALIVADLYNLKQKPVQRETITTYLTSLPLMSSTEGNAGSLVAQGAIKDDTGRITGGKFSFVVGATDTQMWPVKDRQCCKAHVRFNVTLGVTDAYLSPDDKADSWIECGQEITGEPHCTPGRTERAYCSEPARLVSAVPTVAADLPFVRTYQIRYEADAKCNTPIRGGFLSEFLDTKIRPLYSTIVLVGRGSAPGEPRWWRPSQISFGLLRINVVPMDLFIGTDDIFFDFLVRFRDFGENQVAWPDEVRSCCDPVTEVQVRLFYTRQHASWSALPNRLMFAACFPSPQARRAPRRACKLRFITPADFPCLDIKTLLFVVTHNVSGEKDQPCPPEQQS</sequence>
<evidence type="ECO:0000313" key="2">
    <source>
        <dbReference type="EMBL" id="GAA99554.1"/>
    </source>
</evidence>
<dbReference type="Proteomes" id="UP000009131">
    <property type="component" value="Unassembled WGS sequence"/>
</dbReference>
<dbReference type="EMBL" id="BABT02000220">
    <property type="protein sequence ID" value="GAA99554.1"/>
    <property type="molecule type" value="Genomic_DNA"/>
</dbReference>
<keyword evidence="3" id="KW-1185">Reference proteome</keyword>
<organism evidence="2 3">
    <name type="scientific">Mixia osmundae (strain CBS 9802 / IAM 14324 / JCM 22182 / KY 12970)</name>
    <dbReference type="NCBI Taxonomy" id="764103"/>
    <lineage>
        <taxon>Eukaryota</taxon>
        <taxon>Fungi</taxon>
        <taxon>Dikarya</taxon>
        <taxon>Basidiomycota</taxon>
        <taxon>Pucciniomycotina</taxon>
        <taxon>Mixiomycetes</taxon>
        <taxon>Mixiales</taxon>
        <taxon>Mixiaceae</taxon>
        <taxon>Mixia</taxon>
    </lineage>
</organism>
<keyword evidence="1" id="KW-0732">Signal</keyword>
<feature type="chain" id="PRO_5009955839" evidence="1">
    <location>
        <begin position="20"/>
        <end position="395"/>
    </location>
</feature>